<feature type="region of interest" description="Disordered" evidence="7">
    <location>
        <begin position="25"/>
        <end position="60"/>
    </location>
</feature>
<comment type="similarity">
    <text evidence="1 6">Belongs to the FHY3/FAR1 family.</text>
</comment>
<keyword evidence="4 6" id="KW-0862">Zinc</keyword>
<dbReference type="InterPro" id="IPR004330">
    <property type="entry name" value="FAR1_DNA_bnd_dom"/>
</dbReference>
<dbReference type="Proteomes" id="UP000298652">
    <property type="component" value="Chromosome 2"/>
</dbReference>
<dbReference type="AlphaFoldDB" id="A0A4U6WC26"/>
<name>A0A4U6WC26_SETVI</name>
<dbReference type="InterPro" id="IPR006564">
    <property type="entry name" value="Znf_PMZ"/>
</dbReference>
<evidence type="ECO:0000256" key="7">
    <source>
        <dbReference type="SAM" id="MobiDB-lite"/>
    </source>
</evidence>
<protein>
    <recommendedName>
        <fullName evidence="6">Protein FAR1-RELATED SEQUENCE</fullName>
    </recommendedName>
</protein>
<evidence type="ECO:0000256" key="3">
    <source>
        <dbReference type="ARBA" id="ARBA00022771"/>
    </source>
</evidence>
<comment type="function">
    <text evidence="6">Putative transcription activator involved in regulating light control of development.</text>
</comment>
<dbReference type="Pfam" id="PF10551">
    <property type="entry name" value="MULE"/>
    <property type="match status" value="1"/>
</dbReference>
<dbReference type="PANTHER" id="PTHR31669:SF145">
    <property type="entry name" value="PROTEIN FAR1-RELATED SEQUENCE"/>
    <property type="match status" value="1"/>
</dbReference>
<dbReference type="SMART" id="SM00575">
    <property type="entry name" value="ZnF_PMZ"/>
    <property type="match status" value="1"/>
</dbReference>
<reference evidence="9" key="1">
    <citation type="submission" date="2019-03" db="EMBL/GenBank/DDBJ databases">
        <title>WGS assembly of Setaria viridis.</title>
        <authorList>
            <person name="Huang P."/>
            <person name="Jenkins J."/>
            <person name="Grimwood J."/>
            <person name="Barry K."/>
            <person name="Healey A."/>
            <person name="Mamidi S."/>
            <person name="Sreedasyam A."/>
            <person name="Shu S."/>
            <person name="Feldman M."/>
            <person name="Wu J."/>
            <person name="Yu Y."/>
            <person name="Chen C."/>
            <person name="Johnson J."/>
            <person name="Rokhsar D."/>
            <person name="Baxter I."/>
            <person name="Schmutz J."/>
            <person name="Brutnell T."/>
            <person name="Kellogg E."/>
        </authorList>
    </citation>
    <scope>NUCLEOTIDE SEQUENCE [LARGE SCALE GENOMIC DNA]</scope>
</reference>
<dbReference type="InterPro" id="IPR007527">
    <property type="entry name" value="Znf_SWIM"/>
</dbReference>
<dbReference type="GO" id="GO:0005634">
    <property type="term" value="C:nucleus"/>
    <property type="evidence" value="ECO:0007669"/>
    <property type="project" value="UniProtKB-SubCell"/>
</dbReference>
<feature type="domain" description="SWIM-type" evidence="8">
    <location>
        <begin position="751"/>
        <end position="798"/>
    </location>
</feature>
<organism evidence="9 10">
    <name type="scientific">Setaria viridis</name>
    <name type="common">Green bristlegrass</name>
    <name type="synonym">Setaria italica subsp. viridis</name>
    <dbReference type="NCBI Taxonomy" id="4556"/>
    <lineage>
        <taxon>Eukaryota</taxon>
        <taxon>Viridiplantae</taxon>
        <taxon>Streptophyta</taxon>
        <taxon>Embryophyta</taxon>
        <taxon>Tracheophyta</taxon>
        <taxon>Spermatophyta</taxon>
        <taxon>Magnoliopsida</taxon>
        <taxon>Liliopsida</taxon>
        <taxon>Poales</taxon>
        <taxon>Poaceae</taxon>
        <taxon>PACMAD clade</taxon>
        <taxon>Panicoideae</taxon>
        <taxon>Panicodae</taxon>
        <taxon>Paniceae</taxon>
        <taxon>Cenchrinae</taxon>
        <taxon>Setaria</taxon>
    </lineage>
</organism>
<dbReference type="OMA" id="CRMFSIA"/>
<gene>
    <name evidence="9" type="ORF">SEVIR_2G364300v2</name>
</gene>
<dbReference type="PROSITE" id="PS50966">
    <property type="entry name" value="ZF_SWIM"/>
    <property type="match status" value="1"/>
</dbReference>
<evidence type="ECO:0000313" key="10">
    <source>
        <dbReference type="Proteomes" id="UP000298652"/>
    </source>
</evidence>
<dbReference type="Pfam" id="PF03101">
    <property type="entry name" value="FAR1"/>
    <property type="match status" value="2"/>
</dbReference>
<dbReference type="GO" id="GO:0008270">
    <property type="term" value="F:zinc ion binding"/>
    <property type="evidence" value="ECO:0007669"/>
    <property type="project" value="UniProtKB-UniRule"/>
</dbReference>
<dbReference type="InterPro" id="IPR031052">
    <property type="entry name" value="FHY3/FAR1"/>
</dbReference>
<evidence type="ECO:0000256" key="2">
    <source>
        <dbReference type="ARBA" id="ARBA00022723"/>
    </source>
</evidence>
<feature type="region of interest" description="Disordered" evidence="7">
    <location>
        <begin position="378"/>
        <end position="401"/>
    </location>
</feature>
<comment type="subcellular location">
    <subcellularLocation>
        <location evidence="6">Nucleus</location>
    </subcellularLocation>
</comment>
<dbReference type="InterPro" id="IPR018289">
    <property type="entry name" value="MULE_transposase_dom"/>
</dbReference>
<evidence type="ECO:0000256" key="6">
    <source>
        <dbReference type="RuleBase" id="RU367018"/>
    </source>
</evidence>
<evidence type="ECO:0000313" key="9">
    <source>
        <dbReference type="EMBL" id="TKW35327.1"/>
    </source>
</evidence>
<evidence type="ECO:0000256" key="4">
    <source>
        <dbReference type="ARBA" id="ARBA00022833"/>
    </source>
</evidence>
<evidence type="ECO:0000259" key="8">
    <source>
        <dbReference type="PROSITE" id="PS50966"/>
    </source>
</evidence>
<dbReference type="GO" id="GO:0006355">
    <property type="term" value="P:regulation of DNA-templated transcription"/>
    <property type="evidence" value="ECO:0007669"/>
    <property type="project" value="UniProtKB-UniRule"/>
</dbReference>
<accession>A0A4U6WC26</accession>
<dbReference type="EMBL" id="CM016553">
    <property type="protein sequence ID" value="TKW35327.1"/>
    <property type="molecule type" value="Genomic_DNA"/>
</dbReference>
<evidence type="ECO:0000256" key="5">
    <source>
        <dbReference type="PROSITE-ProRule" id="PRU00325"/>
    </source>
</evidence>
<dbReference type="PANTHER" id="PTHR31669">
    <property type="entry name" value="PROTEIN FAR1-RELATED SEQUENCE 10-RELATED"/>
    <property type="match status" value="1"/>
</dbReference>
<keyword evidence="2 6" id="KW-0479">Metal-binding</keyword>
<evidence type="ECO:0000256" key="1">
    <source>
        <dbReference type="ARBA" id="ARBA00005889"/>
    </source>
</evidence>
<sequence>MDWPRAVNLRHRIWTWVLRRGRSSIPTSEIGGSKGPPMPSALGEKDPQVAPGPATAPPQVQALRPADATGSPVIDPRLAQQSWPGHVVLLRPCVPWPPQVPVPLLLSAANPQQNANAMADVAAADVNPAIDSCDENMLPKVNMLFDGESDAYEFYNAYAEKVGFFVRRSTLWTTSKNIITRRTFVCSREGFREKKKGAKEAKCPRPETRIGCPASLTIRLTANGKYRLTEFVPNHNHQLATASTIHMLKAKKIRRKARAVRENLVDETVSMPEFENEDEAYEFYSMYAGKIGFNVRRASMTVNTENVITRRMFVCSKEGFREKKRGAKRVKKPRPETRTGCPACMVIRLGTNGKYQVTEFVTFHNHQLGAAAASDLAMASQSTENDQEDGVDLADRSPDDSVHKQNLINESATLNSIEGRSCKRYKCTKTPHYGDVGATLEYLQKMQHDNPSFFYAVKSDENGNFTNFFWADSKSTVDFVHFGDVVCFDSGYALQGYGRPLALFTGLNHHKQTVIFGAALLYDESNEAFRWLLDTFKMAMNGNPKTLLTDRSAAISEAVAATLPATAHRYCVWQIYQNALQQLSQAFHGSKTLECNFKRCLFDCEDEDEFLTAWKEMLEKYDLEDNQWLADLYSIKEKWALPYGRDAFYADMKSVQQKESLTSELKKHLCLEYDLLNFFEQFERLLCDRRSAELEADVNANQSTKKPPMRMLRQAANVYTPAAFKMFEREFELYMDCMLYNCGEMGTIFEYRISVEDNPKDHFVKFDSHNSMMNCTCKTFEFIGIPCRHMLKVLDTRNIKDLPVQYIVKRWTKDAKSGSSNGGCAFSFEPESAQTKRYNLLCRIFSIAAARAATSAESFTFMENQSNILMDQVEQVIQTRPPDIVDLIGANCDRTQSSVDNIVAEGIHGHTNFLNGSADGRCRRNTKLLEIYPFTLQA</sequence>
<keyword evidence="6" id="KW-0539">Nucleus</keyword>
<dbReference type="Gramene" id="TKW35327">
    <property type="protein sequence ID" value="TKW35327"/>
    <property type="gene ID" value="SEVIR_2G364300v2"/>
</dbReference>
<dbReference type="Pfam" id="PF04434">
    <property type="entry name" value="SWIM"/>
    <property type="match status" value="1"/>
</dbReference>
<keyword evidence="10" id="KW-1185">Reference proteome</keyword>
<proteinExistence type="inferred from homology"/>
<keyword evidence="3 5" id="KW-0863">Zinc-finger</keyword>